<keyword evidence="2" id="KW-0012">Acyltransferase</keyword>
<sequence>MVVILDATEGDLAKIYEIEVQSFDQPYSLKLLKAYLFLSEGLYIVAKEHDEILGYAIGLIQNRFKGHVISIATARGARRKGIGSALLQELNSRFVSMGSTYSYLEVEVKNRDAISFYSHNKYHISYTRRNYYGKNRHAFIMIKLLKGNYDLD</sequence>
<evidence type="ECO:0000256" key="2">
    <source>
        <dbReference type="ARBA" id="ARBA00023315"/>
    </source>
</evidence>
<dbReference type="Proteomes" id="UP000325030">
    <property type="component" value="Chromosome"/>
</dbReference>
<organism evidence="4 6">
    <name type="scientific">Sulfuracidifex tepidarius</name>
    <dbReference type="NCBI Taxonomy" id="1294262"/>
    <lineage>
        <taxon>Archaea</taxon>
        <taxon>Thermoproteota</taxon>
        <taxon>Thermoprotei</taxon>
        <taxon>Sulfolobales</taxon>
        <taxon>Sulfolobaceae</taxon>
        <taxon>Sulfuracidifex</taxon>
    </lineage>
</organism>
<dbReference type="InterPro" id="IPR000182">
    <property type="entry name" value="GNAT_dom"/>
</dbReference>
<name>A0A510DWQ9_9CREN</name>
<dbReference type="OrthoDB" id="43754at2157"/>
<dbReference type="GO" id="GO:0004596">
    <property type="term" value="F:protein-N-terminal amino-acid acetyltransferase activity"/>
    <property type="evidence" value="ECO:0007669"/>
    <property type="project" value="InterPro"/>
</dbReference>
<evidence type="ECO:0000256" key="1">
    <source>
        <dbReference type="ARBA" id="ARBA00022679"/>
    </source>
</evidence>
<proteinExistence type="predicted"/>
<dbReference type="EMBL" id="AP018929">
    <property type="protein sequence ID" value="BBG24629.1"/>
    <property type="molecule type" value="Genomic_DNA"/>
</dbReference>
<evidence type="ECO:0000313" key="5">
    <source>
        <dbReference type="EMBL" id="BBG27417.1"/>
    </source>
</evidence>
<dbReference type="SUPFAM" id="SSF55729">
    <property type="entry name" value="Acyl-CoA N-acyltransferases (Nat)"/>
    <property type="match status" value="1"/>
</dbReference>
<dbReference type="STRING" id="1294262.GCA_001316085_00031"/>
<protein>
    <submittedName>
        <fullName evidence="4">N-acetyltransferase</fullName>
    </submittedName>
</protein>
<dbReference type="KEGG" id="step:IC006_1960"/>
<dbReference type="CDD" id="cd04301">
    <property type="entry name" value="NAT_SF"/>
    <property type="match status" value="1"/>
</dbReference>
<feature type="domain" description="N-acetyltransferase" evidence="3">
    <location>
        <begin position="2"/>
        <end position="146"/>
    </location>
</feature>
<keyword evidence="1" id="KW-0808">Transferase</keyword>
<dbReference type="InterPro" id="IPR016181">
    <property type="entry name" value="Acyl_CoA_acyltransferase"/>
</dbReference>
<keyword evidence="6" id="KW-1185">Reference proteome</keyword>
<dbReference type="PANTHER" id="PTHR23091:SF4">
    <property type="entry name" value="N-TERMINAL AMINO-ACID N(ALPHA)-ACETYLTRANSFERASE NATA"/>
    <property type="match status" value="1"/>
</dbReference>
<accession>A0A510DWQ9</accession>
<dbReference type="InterPro" id="IPR045047">
    <property type="entry name" value="Ard1-like"/>
</dbReference>
<evidence type="ECO:0000259" key="3">
    <source>
        <dbReference type="PROSITE" id="PS51186"/>
    </source>
</evidence>
<dbReference type="AlphaFoldDB" id="A0A510DWQ9"/>
<dbReference type="EMBL" id="AP018930">
    <property type="protein sequence ID" value="BBG27417.1"/>
    <property type="molecule type" value="Genomic_DNA"/>
</dbReference>
<evidence type="ECO:0000313" key="4">
    <source>
        <dbReference type="EMBL" id="BBG24629.1"/>
    </source>
</evidence>
<dbReference type="GeneID" id="41718301"/>
<dbReference type="PROSITE" id="PS51186">
    <property type="entry name" value="GNAT"/>
    <property type="match status" value="1"/>
</dbReference>
<dbReference type="Gene3D" id="3.40.630.30">
    <property type="match status" value="1"/>
</dbReference>
<evidence type="ECO:0000313" key="7">
    <source>
        <dbReference type="Proteomes" id="UP000325030"/>
    </source>
</evidence>
<dbReference type="RefSeq" id="WP_054844788.1">
    <property type="nucleotide sequence ID" value="NZ_AP018929.1"/>
</dbReference>
<dbReference type="PANTHER" id="PTHR23091">
    <property type="entry name" value="N-TERMINAL ACETYLTRANSFERASE"/>
    <property type="match status" value="1"/>
</dbReference>
<dbReference type="Pfam" id="PF00583">
    <property type="entry name" value="Acetyltransf_1"/>
    <property type="match status" value="1"/>
</dbReference>
<reference evidence="7" key="1">
    <citation type="submission" date="2018-09" db="EMBL/GenBank/DDBJ databases">
        <title>Complete Genome Sequencing of Sulfolobus sp. JCM 16834.</title>
        <authorList>
            <person name="Kato S."/>
            <person name="Itoh T."/>
            <person name="Ohkuma M."/>
        </authorList>
    </citation>
    <scope>NUCLEOTIDE SEQUENCE [LARGE SCALE GENOMIC DNA]</scope>
    <source>
        <strain evidence="7">IC-007</strain>
    </source>
</reference>
<dbReference type="GO" id="GO:0031415">
    <property type="term" value="C:NatA complex"/>
    <property type="evidence" value="ECO:0007669"/>
    <property type="project" value="InterPro"/>
</dbReference>
<dbReference type="Proteomes" id="UP000322983">
    <property type="component" value="Chromosome"/>
</dbReference>
<gene>
    <name evidence="4" type="ORF">IC006_1960</name>
    <name evidence="5" type="ORF">IC007_1968</name>
</gene>
<evidence type="ECO:0000313" key="6">
    <source>
        <dbReference type="Proteomes" id="UP000322983"/>
    </source>
</evidence>
<accession>A0A510E4N8</accession>
<reference evidence="4 6" key="2">
    <citation type="journal article" date="2020" name="Int. J. Syst. Evol. Microbiol.">
        <title>Sulfuracidifex tepidarius gen. nov., sp. nov. and transfer of Sulfolobus metallicus Huber and Stetter 1992 to the genus Sulfuracidifex as Sulfuracidifex metallicus comb. nov.</title>
        <authorList>
            <person name="Itoh T."/>
            <person name="Miura T."/>
            <person name="Sakai H.D."/>
            <person name="Kato S."/>
            <person name="Ohkuma M."/>
            <person name="Takashina T."/>
        </authorList>
    </citation>
    <scope>NUCLEOTIDE SEQUENCE [LARGE SCALE GENOMIC DNA]</scope>
    <source>
        <strain evidence="4 6">IC-006</strain>
        <strain evidence="5">IC-007</strain>
    </source>
</reference>